<evidence type="ECO:0000313" key="3">
    <source>
        <dbReference type="EMBL" id="KAK7095413.1"/>
    </source>
</evidence>
<dbReference type="AlphaFoldDB" id="A0AAN9AY89"/>
<keyword evidence="4" id="KW-1185">Reference proteome</keyword>
<keyword evidence="2" id="KW-0378">Hydrolase</keyword>
<dbReference type="GO" id="GO:0004531">
    <property type="term" value="F:deoxyribonuclease II activity"/>
    <property type="evidence" value="ECO:0007669"/>
    <property type="project" value="InterPro"/>
</dbReference>
<evidence type="ECO:0000256" key="2">
    <source>
        <dbReference type="ARBA" id="ARBA00022801"/>
    </source>
</evidence>
<reference evidence="3 4" key="1">
    <citation type="submission" date="2024-02" db="EMBL/GenBank/DDBJ databases">
        <title>Chromosome-scale genome assembly of the rough periwinkle Littorina saxatilis.</title>
        <authorList>
            <person name="De Jode A."/>
            <person name="Faria R."/>
            <person name="Formenti G."/>
            <person name="Sims Y."/>
            <person name="Smith T.P."/>
            <person name="Tracey A."/>
            <person name="Wood J.M.D."/>
            <person name="Zagrodzka Z.B."/>
            <person name="Johannesson K."/>
            <person name="Butlin R.K."/>
            <person name="Leder E.H."/>
        </authorList>
    </citation>
    <scope>NUCLEOTIDE SEQUENCE [LARGE SCALE GENOMIC DNA]</scope>
    <source>
        <strain evidence="3">Snail1</strain>
        <tissue evidence="3">Muscle</tissue>
    </source>
</reference>
<sequence>MQCLNQNGDPVDWFIVYKMPKLRHEKETEFGEGVAQYYMDGQTPSWTLSPQPINATTGHAVYHTLQQIYKAQKDSIFYLMFNDEKPSGSKSLSHGHTKGVLGFDNKSGFWLIHSAPQFPPEQKDGYQWASNACDFGQSFLCVSFAYKSLGILAEQLLFYYPYVYDYNLPKATLADFPRLADLVNSTRIEKPPYFSIRQDLFSLAGMPLINFAKFTYFGADLYDALVSPTLNASLLVESWQNGIGRLGNNCSVGVYNIYEVILPGDHFFKESKDHSKYAVSLSPAGWVCVGGINRESTQFKRGGGTMCFQNQDVWKSYMNMITFFHSCPEEKH</sequence>
<proteinExistence type="inferred from homology"/>
<dbReference type="CDD" id="cd09120">
    <property type="entry name" value="PLDc_DNaseII_1"/>
    <property type="match status" value="1"/>
</dbReference>
<dbReference type="PANTHER" id="PTHR10858">
    <property type="entry name" value="DEOXYRIBONUCLEASE II"/>
    <property type="match status" value="1"/>
</dbReference>
<dbReference type="PANTHER" id="PTHR10858:SF23">
    <property type="entry name" value="DEOXYRIBONUCLEASE II"/>
    <property type="match status" value="1"/>
</dbReference>
<evidence type="ECO:0000256" key="1">
    <source>
        <dbReference type="ARBA" id="ARBA00007527"/>
    </source>
</evidence>
<name>A0AAN9AY89_9CAEN</name>
<dbReference type="EMBL" id="JBAMIC010000018">
    <property type="protein sequence ID" value="KAK7095413.1"/>
    <property type="molecule type" value="Genomic_DNA"/>
</dbReference>
<dbReference type="GO" id="GO:0006309">
    <property type="term" value="P:apoptotic DNA fragmentation"/>
    <property type="evidence" value="ECO:0007669"/>
    <property type="project" value="TreeGrafter"/>
</dbReference>
<dbReference type="Proteomes" id="UP001374579">
    <property type="component" value="Unassembled WGS sequence"/>
</dbReference>
<dbReference type="InterPro" id="IPR004947">
    <property type="entry name" value="DNase_II"/>
</dbReference>
<evidence type="ECO:0000313" key="4">
    <source>
        <dbReference type="Proteomes" id="UP001374579"/>
    </source>
</evidence>
<dbReference type="CDD" id="cd09121">
    <property type="entry name" value="PLDc_DNaseII_2"/>
    <property type="match status" value="1"/>
</dbReference>
<protein>
    <submittedName>
        <fullName evidence="3">Uncharacterized protein</fullName>
    </submittedName>
</protein>
<accession>A0AAN9AY89</accession>
<dbReference type="Pfam" id="PF03265">
    <property type="entry name" value="DNase_II"/>
    <property type="match status" value="1"/>
</dbReference>
<organism evidence="3 4">
    <name type="scientific">Littorina saxatilis</name>
    <dbReference type="NCBI Taxonomy" id="31220"/>
    <lineage>
        <taxon>Eukaryota</taxon>
        <taxon>Metazoa</taxon>
        <taxon>Spiralia</taxon>
        <taxon>Lophotrochozoa</taxon>
        <taxon>Mollusca</taxon>
        <taxon>Gastropoda</taxon>
        <taxon>Caenogastropoda</taxon>
        <taxon>Littorinimorpha</taxon>
        <taxon>Littorinoidea</taxon>
        <taxon>Littorinidae</taxon>
        <taxon>Littorina</taxon>
    </lineage>
</organism>
<comment type="similarity">
    <text evidence="1">Belongs to the DNase II family.</text>
</comment>
<comment type="caution">
    <text evidence="3">The sequence shown here is derived from an EMBL/GenBank/DDBJ whole genome shotgun (WGS) entry which is preliminary data.</text>
</comment>
<gene>
    <name evidence="3" type="ORF">V1264_006823</name>
</gene>